<gene>
    <name evidence="1" type="ORF">ACFONL_01465</name>
</gene>
<protein>
    <submittedName>
        <fullName evidence="1">Uncharacterized protein</fullName>
    </submittedName>
</protein>
<reference evidence="2" key="1">
    <citation type="journal article" date="2019" name="Int. J. Syst. Evol. Microbiol.">
        <title>The Global Catalogue of Microorganisms (GCM) 10K type strain sequencing project: providing services to taxonomists for standard genome sequencing and annotation.</title>
        <authorList>
            <consortium name="The Broad Institute Genomics Platform"/>
            <consortium name="The Broad Institute Genome Sequencing Center for Infectious Disease"/>
            <person name="Wu L."/>
            <person name="Ma J."/>
        </authorList>
    </citation>
    <scope>NUCLEOTIDE SEQUENCE [LARGE SCALE GENOMIC DNA]</scope>
    <source>
        <strain evidence="2">KCTC 42282</strain>
    </source>
</reference>
<organism evidence="1 2">
    <name type="scientific">Camelimonas fluminis</name>
    <dbReference type="NCBI Taxonomy" id="1576911"/>
    <lineage>
        <taxon>Bacteria</taxon>
        <taxon>Pseudomonadati</taxon>
        <taxon>Pseudomonadota</taxon>
        <taxon>Alphaproteobacteria</taxon>
        <taxon>Hyphomicrobiales</taxon>
        <taxon>Chelatococcaceae</taxon>
        <taxon>Camelimonas</taxon>
    </lineage>
</organism>
<comment type="caution">
    <text evidence="1">The sequence shown here is derived from an EMBL/GenBank/DDBJ whole genome shotgun (WGS) entry which is preliminary data.</text>
</comment>
<name>A0ABV7UCI5_9HYPH</name>
<accession>A0ABV7UCI5</accession>
<evidence type="ECO:0000313" key="2">
    <source>
        <dbReference type="Proteomes" id="UP001595704"/>
    </source>
</evidence>
<dbReference type="Proteomes" id="UP001595704">
    <property type="component" value="Unassembled WGS sequence"/>
</dbReference>
<sequence length="107" mass="12097">MIFSPAGEELDIEFNSRFDYVSEAYGATARDCNQMAEDDARYEDEEFWKPQQHAFGPYVYQKVPLRRRGRPSAPGAVTPGPDCSAHFGPFAPLTEKPAYHLPHGFPF</sequence>
<evidence type="ECO:0000313" key="1">
    <source>
        <dbReference type="EMBL" id="MFC3636058.1"/>
    </source>
</evidence>
<proteinExistence type="predicted"/>
<keyword evidence="2" id="KW-1185">Reference proteome</keyword>
<dbReference type="EMBL" id="JBHRYC010000018">
    <property type="protein sequence ID" value="MFC3636058.1"/>
    <property type="molecule type" value="Genomic_DNA"/>
</dbReference>
<dbReference type="RefSeq" id="WP_191321198.1">
    <property type="nucleotide sequence ID" value="NZ_BNCG01000049.1"/>
</dbReference>